<feature type="compositionally biased region" description="Polar residues" evidence="2">
    <location>
        <begin position="639"/>
        <end position="650"/>
    </location>
</feature>
<feature type="region of interest" description="Disordered" evidence="2">
    <location>
        <begin position="610"/>
        <end position="650"/>
    </location>
</feature>
<comment type="similarity">
    <text evidence="1">Belongs to the arrestin family.</text>
</comment>
<dbReference type="PANTHER" id="PTHR11792:SF17">
    <property type="entry name" value="KURTZ ARRESTIN"/>
    <property type="match status" value="1"/>
</dbReference>
<evidence type="ECO:0000313" key="5">
    <source>
        <dbReference type="Proteomes" id="UP000278807"/>
    </source>
</evidence>
<sequence length="650" mass="75027">MAINPEDSRFHRYLCGTARPAWKKLSPSKCVGIYLLNRDYWSNYETRNSVSSLESSKPDFRPEHNGIIEGVARFSPWMMQFQGKLYAEISARYRTSPIDLSEFDNIKDEVIFSQQELLCPDFVQCDYTCFKYPPDDLNEYSKKFIQLYEKLGSACASKFPDSTEYHEKPCIVYNFPFRFDINSGPDSITIKSIKAKPTNGHAASKTRQELYNDALFGFQENDEFSDYEFFSDSDDDDDDCNLPRIRHPGEPIKKPKVLRKLDIKRQAIKDGFHADSYPWRPRIKPRPKAGIYWTVRVFALNKDEVKPDAKNIAEMKIRKMTYVPIDTVMRLQLPPQISTDYSLVVEPWRSSDGGVITLIAQLDKVSYRMGEPIKVNMKIHNSSCRVIQQVRIELVQSIRLRHAPDKEWRNTICRKEVTAERDDNEMPILPATEKLRLQCQLCPWKSISELDKDKFPEYSEQELLYSIQQPPRYEMIPQRRPAFSTLSEAIGHTITSQDIKKLLPPTIIERDENSYDNCRCNEKKTVRQKEPILVSYEVVLKAILRPQNLQDPLAQDTILKELNLPSGLMNLPKGEIVGTKGPCVTLPVIFNAIEPEKEASIPLANFNIDPKEEMPKTTKPWEPNDGKGFLIVKEESKEPQTTTSNKTKSK</sequence>
<evidence type="ECO:0000256" key="1">
    <source>
        <dbReference type="ARBA" id="ARBA00005298"/>
    </source>
</evidence>
<dbReference type="GO" id="GO:0001664">
    <property type="term" value="F:G protein-coupled receptor binding"/>
    <property type="evidence" value="ECO:0007669"/>
    <property type="project" value="TreeGrafter"/>
</dbReference>
<keyword evidence="5" id="KW-1185">Reference proteome</keyword>
<dbReference type="PANTHER" id="PTHR11792">
    <property type="entry name" value="ARRESTIN"/>
    <property type="match status" value="1"/>
</dbReference>
<dbReference type="GO" id="GO:0005737">
    <property type="term" value="C:cytoplasm"/>
    <property type="evidence" value="ECO:0007669"/>
    <property type="project" value="TreeGrafter"/>
</dbReference>
<dbReference type="STRING" id="102285.A0A0R3TJL2"/>
<name>A0A0R3TJL2_RODNA</name>
<dbReference type="Proteomes" id="UP000278807">
    <property type="component" value="Unassembled WGS sequence"/>
</dbReference>
<dbReference type="Pfam" id="PF02752">
    <property type="entry name" value="Arrestin_C"/>
    <property type="match status" value="1"/>
</dbReference>
<evidence type="ECO:0000259" key="3">
    <source>
        <dbReference type="Pfam" id="PF02752"/>
    </source>
</evidence>
<reference evidence="6" key="1">
    <citation type="submission" date="2017-02" db="UniProtKB">
        <authorList>
            <consortium name="WormBaseParasite"/>
        </authorList>
    </citation>
    <scope>IDENTIFICATION</scope>
</reference>
<dbReference type="InterPro" id="IPR014752">
    <property type="entry name" value="Arrestin-like_C"/>
</dbReference>
<proteinExistence type="inferred from homology"/>
<accession>A0A0R3TJL2</accession>
<evidence type="ECO:0000313" key="6">
    <source>
        <dbReference type="WBParaSite" id="HNAJ_0000728101-mRNA-1"/>
    </source>
</evidence>
<dbReference type="SUPFAM" id="SSF81296">
    <property type="entry name" value="E set domains"/>
    <property type="match status" value="1"/>
</dbReference>
<dbReference type="InterPro" id="IPR011022">
    <property type="entry name" value="Arrestin_C-like"/>
</dbReference>
<protein>
    <submittedName>
        <fullName evidence="6">Arrestin_C domain-containing protein</fullName>
    </submittedName>
</protein>
<dbReference type="InterPro" id="IPR014756">
    <property type="entry name" value="Ig_E-set"/>
</dbReference>
<dbReference type="OrthoDB" id="6227903at2759"/>
<evidence type="ECO:0000313" key="4">
    <source>
        <dbReference type="EMBL" id="VDO03137.1"/>
    </source>
</evidence>
<dbReference type="InterPro" id="IPR000698">
    <property type="entry name" value="Arrestin"/>
</dbReference>
<evidence type="ECO:0000256" key="2">
    <source>
        <dbReference type="SAM" id="MobiDB-lite"/>
    </source>
</evidence>
<dbReference type="GO" id="GO:0002031">
    <property type="term" value="P:G protein-coupled receptor internalization"/>
    <property type="evidence" value="ECO:0007669"/>
    <property type="project" value="TreeGrafter"/>
</dbReference>
<dbReference type="WBParaSite" id="HNAJ_0000728101-mRNA-1">
    <property type="protein sequence ID" value="HNAJ_0000728101-mRNA-1"/>
    <property type="gene ID" value="HNAJ_0000728101"/>
</dbReference>
<dbReference type="AlphaFoldDB" id="A0A0R3TJL2"/>
<dbReference type="GO" id="GO:0007165">
    <property type="term" value="P:signal transduction"/>
    <property type="evidence" value="ECO:0007669"/>
    <property type="project" value="InterPro"/>
</dbReference>
<feature type="domain" description="Arrestin C-terminal-like" evidence="3">
    <location>
        <begin position="354"/>
        <end position="441"/>
    </location>
</feature>
<dbReference type="EMBL" id="UZAE01012028">
    <property type="protein sequence ID" value="VDO03137.1"/>
    <property type="molecule type" value="Genomic_DNA"/>
</dbReference>
<gene>
    <name evidence="4" type="ORF">HNAJ_LOCUS7277</name>
</gene>
<dbReference type="Gene3D" id="2.60.40.640">
    <property type="match status" value="1"/>
</dbReference>
<reference evidence="4 5" key="2">
    <citation type="submission" date="2018-11" db="EMBL/GenBank/DDBJ databases">
        <authorList>
            <consortium name="Pathogen Informatics"/>
        </authorList>
    </citation>
    <scope>NUCLEOTIDE SEQUENCE [LARGE SCALE GENOMIC DNA]</scope>
</reference>
<organism evidence="6">
    <name type="scientific">Rodentolepis nana</name>
    <name type="common">Dwarf tapeworm</name>
    <name type="synonym">Hymenolepis nana</name>
    <dbReference type="NCBI Taxonomy" id="102285"/>
    <lineage>
        <taxon>Eukaryota</taxon>
        <taxon>Metazoa</taxon>
        <taxon>Spiralia</taxon>
        <taxon>Lophotrochozoa</taxon>
        <taxon>Platyhelminthes</taxon>
        <taxon>Cestoda</taxon>
        <taxon>Eucestoda</taxon>
        <taxon>Cyclophyllidea</taxon>
        <taxon>Hymenolepididae</taxon>
        <taxon>Rodentolepis</taxon>
    </lineage>
</organism>